<proteinExistence type="predicted"/>
<evidence type="ECO:0000313" key="2">
    <source>
        <dbReference type="Proteomes" id="UP000499080"/>
    </source>
</evidence>
<keyword evidence="2" id="KW-1185">Reference proteome</keyword>
<organism evidence="1 2">
    <name type="scientific">Araneus ventricosus</name>
    <name type="common">Orbweaver spider</name>
    <name type="synonym">Epeira ventricosa</name>
    <dbReference type="NCBI Taxonomy" id="182803"/>
    <lineage>
        <taxon>Eukaryota</taxon>
        <taxon>Metazoa</taxon>
        <taxon>Ecdysozoa</taxon>
        <taxon>Arthropoda</taxon>
        <taxon>Chelicerata</taxon>
        <taxon>Arachnida</taxon>
        <taxon>Araneae</taxon>
        <taxon>Araneomorphae</taxon>
        <taxon>Entelegynae</taxon>
        <taxon>Araneoidea</taxon>
        <taxon>Araneidae</taxon>
        <taxon>Araneus</taxon>
    </lineage>
</organism>
<name>A0A4Y2SBT0_ARAVE</name>
<protein>
    <submittedName>
        <fullName evidence="1">Uncharacterized protein</fullName>
    </submittedName>
</protein>
<reference evidence="1 2" key="1">
    <citation type="journal article" date="2019" name="Sci. Rep.">
        <title>Orb-weaving spider Araneus ventricosus genome elucidates the spidroin gene catalogue.</title>
        <authorList>
            <person name="Kono N."/>
            <person name="Nakamura H."/>
            <person name="Ohtoshi R."/>
            <person name="Moran D.A.P."/>
            <person name="Shinohara A."/>
            <person name="Yoshida Y."/>
            <person name="Fujiwara M."/>
            <person name="Mori M."/>
            <person name="Tomita M."/>
            <person name="Arakawa K."/>
        </authorList>
    </citation>
    <scope>NUCLEOTIDE SEQUENCE [LARGE SCALE GENOMIC DNA]</scope>
</reference>
<comment type="caution">
    <text evidence="1">The sequence shown here is derived from an EMBL/GenBank/DDBJ whole genome shotgun (WGS) entry which is preliminary data.</text>
</comment>
<evidence type="ECO:0000313" key="1">
    <source>
        <dbReference type="EMBL" id="GBN85684.1"/>
    </source>
</evidence>
<dbReference type="EMBL" id="BGPR01020898">
    <property type="protein sequence ID" value="GBN85684.1"/>
    <property type="molecule type" value="Genomic_DNA"/>
</dbReference>
<accession>A0A4Y2SBT0</accession>
<dbReference type="AlphaFoldDB" id="A0A4Y2SBT0"/>
<sequence>MVELLHESRRTGVPLWLVVNLPPPHSPPIGIITDSSILEYECLISILLHLLINLQECTDSIEEDFCLESERAIRLSPRWPLQLTRSSFNQSDLLRTGVV</sequence>
<gene>
    <name evidence="1" type="ORF">AVEN_113523_1</name>
</gene>
<dbReference type="Proteomes" id="UP000499080">
    <property type="component" value="Unassembled WGS sequence"/>
</dbReference>